<dbReference type="Gene3D" id="1.10.443.10">
    <property type="entry name" value="Intergrase catalytic core"/>
    <property type="match status" value="1"/>
</dbReference>
<accession>A0A9J7KJL3</accession>
<dbReference type="Proteomes" id="UP000001554">
    <property type="component" value="Chromosome 18"/>
</dbReference>
<dbReference type="InterPro" id="IPR011010">
    <property type="entry name" value="DNA_brk_join_enz"/>
</dbReference>
<dbReference type="OrthoDB" id="6771932at2759"/>
<dbReference type="KEGG" id="bfo:118406058"/>
<dbReference type="Gene3D" id="1.10.150.130">
    <property type="match status" value="1"/>
</dbReference>
<dbReference type="GO" id="GO:0015074">
    <property type="term" value="P:DNA integration"/>
    <property type="evidence" value="ECO:0007669"/>
    <property type="project" value="InterPro"/>
</dbReference>
<evidence type="ECO:0000313" key="4">
    <source>
        <dbReference type="RefSeq" id="XP_035661807.1"/>
    </source>
</evidence>
<gene>
    <name evidence="4" type="primary">LOC118406058</name>
</gene>
<proteinExistence type="predicted"/>
<dbReference type="PANTHER" id="PTHR35555">
    <property type="entry name" value="ENDONUCLEASE-REVERSE TRANSCRIPTASE"/>
    <property type="match status" value="1"/>
</dbReference>
<dbReference type="GO" id="GO:0006310">
    <property type="term" value="P:DNA recombination"/>
    <property type="evidence" value="ECO:0007669"/>
    <property type="project" value="UniProtKB-KW"/>
</dbReference>
<evidence type="ECO:0000256" key="2">
    <source>
        <dbReference type="ARBA" id="ARBA00023172"/>
    </source>
</evidence>
<dbReference type="GeneID" id="118406058"/>
<dbReference type="RefSeq" id="XP_035661807.1">
    <property type="nucleotide sequence ID" value="XM_035805914.1"/>
</dbReference>
<dbReference type="GO" id="GO:0003677">
    <property type="term" value="F:DNA binding"/>
    <property type="evidence" value="ECO:0007669"/>
    <property type="project" value="UniProtKB-KW"/>
</dbReference>
<name>A0A9J7KJL3_BRAFL</name>
<sequence>VSFIFTAQAWTNLQKETLCTQRQAFAQSTQANHRTHFKAYLLFCGFFHQEPIPATPHLLSCYAQFLSKSIRSPSTISHYLSSVKLLHQLNGHYDLTLDHFELRQTLKGIERALQHRPREHHPVTPEFLSQLHGFLNHQDPKDATIWAVLLLGFFTFLRKSNLVPSSAATFDPRKHLSRADISVSSAGLLVTVRWSKTIQANERQLQIPILAIPGSQLCPVLAYNNMLRLVPARPASPAFQLPPTPRRPLRPLTGSVLDKAFARLVNKAGLPPRYHTLLDLRRGGYTLAFEAGVPRELRRHHGDWKSDADLLYLQLTMAQRLRLPAAMRSLLCHRIT</sequence>
<dbReference type="OMA" id="ICAIREQ"/>
<keyword evidence="1" id="KW-0238">DNA-binding</keyword>
<protein>
    <submittedName>
        <fullName evidence="4">Uncharacterized protein LOC118406058</fullName>
    </submittedName>
</protein>
<dbReference type="PANTHER" id="PTHR35555:SF3">
    <property type="entry name" value="ENDONUCLEASE-REVERSE TRANSCRIPTASE"/>
    <property type="match status" value="1"/>
</dbReference>
<dbReference type="SUPFAM" id="SSF47823">
    <property type="entry name" value="lambda integrase-like, N-terminal domain"/>
    <property type="match status" value="1"/>
</dbReference>
<evidence type="ECO:0000256" key="1">
    <source>
        <dbReference type="ARBA" id="ARBA00023125"/>
    </source>
</evidence>
<dbReference type="AlphaFoldDB" id="A0A9J7KJL3"/>
<keyword evidence="2" id="KW-0233">DNA recombination</keyword>
<reference evidence="4" key="2">
    <citation type="submission" date="2025-08" db="UniProtKB">
        <authorList>
            <consortium name="RefSeq"/>
        </authorList>
    </citation>
    <scope>IDENTIFICATION</scope>
    <source>
        <strain evidence="4">S238N-H82</strain>
        <tissue evidence="4">Testes</tissue>
    </source>
</reference>
<dbReference type="InterPro" id="IPR013762">
    <property type="entry name" value="Integrase-like_cat_sf"/>
</dbReference>
<dbReference type="SUPFAM" id="SSF56349">
    <property type="entry name" value="DNA breaking-rejoining enzymes"/>
    <property type="match status" value="1"/>
</dbReference>
<reference evidence="3" key="1">
    <citation type="journal article" date="2020" name="Nat. Ecol. Evol.">
        <title>Deeply conserved synteny resolves early events in vertebrate evolution.</title>
        <authorList>
            <person name="Simakov O."/>
            <person name="Marletaz F."/>
            <person name="Yue J.X."/>
            <person name="O'Connell B."/>
            <person name="Jenkins J."/>
            <person name="Brandt A."/>
            <person name="Calef R."/>
            <person name="Tung C.H."/>
            <person name="Huang T.K."/>
            <person name="Schmutz J."/>
            <person name="Satoh N."/>
            <person name="Yu J.K."/>
            <person name="Putnam N.H."/>
            <person name="Green R.E."/>
            <person name="Rokhsar D.S."/>
        </authorList>
    </citation>
    <scope>NUCLEOTIDE SEQUENCE [LARGE SCALE GENOMIC DNA]</scope>
    <source>
        <strain evidence="3">S238N-H82</strain>
    </source>
</reference>
<feature type="non-terminal residue" evidence="4">
    <location>
        <position position="1"/>
    </location>
</feature>
<dbReference type="InterPro" id="IPR010998">
    <property type="entry name" value="Integrase_recombinase_N"/>
</dbReference>
<keyword evidence="3" id="KW-1185">Reference proteome</keyword>
<evidence type="ECO:0000313" key="3">
    <source>
        <dbReference type="Proteomes" id="UP000001554"/>
    </source>
</evidence>
<organism evidence="3 4">
    <name type="scientific">Branchiostoma floridae</name>
    <name type="common">Florida lancelet</name>
    <name type="synonym">Amphioxus</name>
    <dbReference type="NCBI Taxonomy" id="7739"/>
    <lineage>
        <taxon>Eukaryota</taxon>
        <taxon>Metazoa</taxon>
        <taxon>Chordata</taxon>
        <taxon>Cephalochordata</taxon>
        <taxon>Leptocardii</taxon>
        <taxon>Amphioxiformes</taxon>
        <taxon>Branchiostomatidae</taxon>
        <taxon>Branchiostoma</taxon>
    </lineage>
</organism>